<reference evidence="1" key="1">
    <citation type="journal article" date="2015" name="Nature">
        <title>Complex archaea that bridge the gap between prokaryotes and eukaryotes.</title>
        <authorList>
            <person name="Spang A."/>
            <person name="Saw J.H."/>
            <person name="Jorgensen S.L."/>
            <person name="Zaremba-Niedzwiedzka K."/>
            <person name="Martijn J."/>
            <person name="Lind A.E."/>
            <person name="van Eijk R."/>
            <person name="Schleper C."/>
            <person name="Guy L."/>
            <person name="Ettema T.J."/>
        </authorList>
    </citation>
    <scope>NUCLEOTIDE SEQUENCE</scope>
</reference>
<accession>A0A0F9KWQ0</accession>
<protein>
    <submittedName>
        <fullName evidence="1">Uncharacterized protein</fullName>
    </submittedName>
</protein>
<gene>
    <name evidence="1" type="ORF">LCGC14_1584200</name>
</gene>
<organism evidence="1">
    <name type="scientific">marine sediment metagenome</name>
    <dbReference type="NCBI Taxonomy" id="412755"/>
    <lineage>
        <taxon>unclassified sequences</taxon>
        <taxon>metagenomes</taxon>
        <taxon>ecological metagenomes</taxon>
    </lineage>
</organism>
<dbReference type="EMBL" id="LAZR01012501">
    <property type="protein sequence ID" value="KKM26503.1"/>
    <property type="molecule type" value="Genomic_DNA"/>
</dbReference>
<sequence>MSHQFQVRRRGSKRFVELFAINRQQAAMNLARIQESKKFLVRDPQLKPGSLEKSRIISRGNVCPVCKRITCLCR</sequence>
<evidence type="ECO:0000313" key="1">
    <source>
        <dbReference type="EMBL" id="KKM26503.1"/>
    </source>
</evidence>
<dbReference type="AlphaFoldDB" id="A0A0F9KWQ0"/>
<name>A0A0F9KWQ0_9ZZZZ</name>
<comment type="caution">
    <text evidence="1">The sequence shown here is derived from an EMBL/GenBank/DDBJ whole genome shotgun (WGS) entry which is preliminary data.</text>
</comment>
<proteinExistence type="predicted"/>